<keyword evidence="4" id="KW-0862">Zinc</keyword>
<dbReference type="AlphaFoldDB" id="A0A9D0YUF1"/>
<evidence type="ECO:0000256" key="3">
    <source>
        <dbReference type="ARBA" id="ARBA00022801"/>
    </source>
</evidence>
<keyword evidence="3" id="KW-0378">Hydrolase</keyword>
<protein>
    <submittedName>
        <fullName evidence="6">MBL fold metallo-hydrolase</fullName>
    </submittedName>
</protein>
<feature type="domain" description="Metallo-beta-lactamase" evidence="5">
    <location>
        <begin position="12"/>
        <end position="184"/>
    </location>
</feature>
<accession>A0A9D0YUF1</accession>
<dbReference type="SMART" id="SM00849">
    <property type="entry name" value="Lactamase_B"/>
    <property type="match status" value="1"/>
</dbReference>
<dbReference type="CDD" id="cd06262">
    <property type="entry name" value="metallo-hydrolase-like_MBL-fold"/>
    <property type="match status" value="1"/>
</dbReference>
<evidence type="ECO:0000256" key="2">
    <source>
        <dbReference type="ARBA" id="ARBA00022723"/>
    </source>
</evidence>
<dbReference type="PANTHER" id="PTHR46233">
    <property type="entry name" value="HYDROXYACYLGLUTATHIONE HYDROLASE GLOC"/>
    <property type="match status" value="1"/>
</dbReference>
<dbReference type="SUPFAM" id="SSF56281">
    <property type="entry name" value="Metallo-hydrolase/oxidoreductase"/>
    <property type="match status" value="1"/>
</dbReference>
<dbReference type="Proteomes" id="UP000886819">
    <property type="component" value="Unassembled WGS sequence"/>
</dbReference>
<sequence length="200" mass="21234">MEFRCVPVGEMQANAYVVFQPERPDALVIDPGAEPEAIRLALEGRRLAAIVLTHGHVDHIGAVASLRGPDVPVAIHAADAAMLTHPNLSLSVMFGGAPSQGEADLLLEEGDLLLAGVPFSVLHTPGHTPGGICLRCGDDLFTGDTLFCRGYGRTDLPGGDEQALMRSLRRLLALEEGVRVHPGHGPSTTIGRERRVYGLP</sequence>
<evidence type="ECO:0000313" key="6">
    <source>
        <dbReference type="EMBL" id="HIQ62312.1"/>
    </source>
</evidence>
<comment type="cofactor">
    <cofactor evidence="1">
        <name>Zn(2+)</name>
        <dbReference type="ChEBI" id="CHEBI:29105"/>
    </cofactor>
</comment>
<dbReference type="InterPro" id="IPR001279">
    <property type="entry name" value="Metallo-B-lactamas"/>
</dbReference>
<dbReference type="EMBL" id="DVFI01000026">
    <property type="protein sequence ID" value="HIQ62312.1"/>
    <property type="molecule type" value="Genomic_DNA"/>
</dbReference>
<comment type="caution">
    <text evidence="6">The sequence shown here is derived from an EMBL/GenBank/DDBJ whole genome shotgun (WGS) entry which is preliminary data.</text>
</comment>
<reference evidence="6" key="2">
    <citation type="journal article" date="2021" name="PeerJ">
        <title>Extensive microbial diversity within the chicken gut microbiome revealed by metagenomics and culture.</title>
        <authorList>
            <person name="Gilroy R."/>
            <person name="Ravi A."/>
            <person name="Getino M."/>
            <person name="Pursley I."/>
            <person name="Horton D.L."/>
            <person name="Alikhan N.F."/>
            <person name="Baker D."/>
            <person name="Gharbi K."/>
            <person name="Hall N."/>
            <person name="Watson M."/>
            <person name="Adriaenssens E.M."/>
            <person name="Foster-Nyarko E."/>
            <person name="Jarju S."/>
            <person name="Secka A."/>
            <person name="Antonio M."/>
            <person name="Oren A."/>
            <person name="Chaudhuri R.R."/>
            <person name="La Ragione R."/>
            <person name="Hildebrand F."/>
            <person name="Pallen M.J."/>
        </authorList>
    </citation>
    <scope>NUCLEOTIDE SEQUENCE</scope>
    <source>
        <strain evidence="6">ChiHile30-977</strain>
    </source>
</reference>
<evidence type="ECO:0000256" key="1">
    <source>
        <dbReference type="ARBA" id="ARBA00001947"/>
    </source>
</evidence>
<dbReference type="Pfam" id="PF00753">
    <property type="entry name" value="Lactamase_B"/>
    <property type="match status" value="1"/>
</dbReference>
<dbReference type="PANTHER" id="PTHR46233:SF3">
    <property type="entry name" value="HYDROXYACYLGLUTATHIONE HYDROLASE GLOC"/>
    <property type="match status" value="1"/>
</dbReference>
<reference evidence="6" key="1">
    <citation type="submission" date="2020-10" db="EMBL/GenBank/DDBJ databases">
        <authorList>
            <person name="Gilroy R."/>
        </authorList>
    </citation>
    <scope>NUCLEOTIDE SEQUENCE</scope>
    <source>
        <strain evidence="6">ChiHile30-977</strain>
    </source>
</reference>
<evidence type="ECO:0000313" key="7">
    <source>
        <dbReference type="Proteomes" id="UP000886819"/>
    </source>
</evidence>
<evidence type="ECO:0000256" key="4">
    <source>
        <dbReference type="ARBA" id="ARBA00022833"/>
    </source>
</evidence>
<dbReference type="Gene3D" id="3.60.15.10">
    <property type="entry name" value="Ribonuclease Z/Hydroxyacylglutathione hydrolase-like"/>
    <property type="match status" value="1"/>
</dbReference>
<proteinExistence type="predicted"/>
<dbReference type="InterPro" id="IPR051453">
    <property type="entry name" value="MBL_Glyoxalase_II"/>
</dbReference>
<dbReference type="InterPro" id="IPR036866">
    <property type="entry name" value="RibonucZ/Hydroxyglut_hydro"/>
</dbReference>
<name>A0A9D0YUF1_9FIRM</name>
<keyword evidence="2" id="KW-0479">Metal-binding</keyword>
<dbReference type="GO" id="GO:0016787">
    <property type="term" value="F:hydrolase activity"/>
    <property type="evidence" value="ECO:0007669"/>
    <property type="project" value="UniProtKB-KW"/>
</dbReference>
<gene>
    <name evidence="6" type="ORF">IAA66_01835</name>
</gene>
<dbReference type="GO" id="GO:0046872">
    <property type="term" value="F:metal ion binding"/>
    <property type="evidence" value="ECO:0007669"/>
    <property type="project" value="UniProtKB-KW"/>
</dbReference>
<organism evidence="6 7">
    <name type="scientific">Candidatus Avichristensenella intestinipullorum</name>
    <dbReference type="NCBI Taxonomy" id="2840693"/>
    <lineage>
        <taxon>Bacteria</taxon>
        <taxon>Bacillati</taxon>
        <taxon>Bacillota</taxon>
        <taxon>Clostridia</taxon>
        <taxon>Candidatus Avichristensenella</taxon>
    </lineage>
</organism>
<evidence type="ECO:0000259" key="5">
    <source>
        <dbReference type="SMART" id="SM00849"/>
    </source>
</evidence>